<keyword evidence="3" id="KW-1185">Reference proteome</keyword>
<sequence length="402" mass="44446">MSRISSWSYLVYAALAALVAAIKGFLYAHLLDVVQYASVNYYLLILGVGVLLVGSGVMVRCHTEIPLLIKSGESGLADFVREVKSTGFLCWVVISALVFFGGWGGGLDWWVKSLSIFQVLVFFLFTVDLMLVKGRLDFVGYAKKLFLRNALIALAGFIVAYFTSDASATIAAEVVCASLLYFRGLFSFVCEFRMPGGTFLRESLSFMPVTLIGALLQFSDRLIASSVLGAEEFSRFSYFSLIVMAGLSLQQLVNTRVITVLPDICRRSSVDGFKYVLKVSIVMGVGLLALLTMGMFILQSPWFAAKWAGGGYALGGLFVLIALVRSIDFYTSYLLVLGRKRLLFVIQCVVVVFFLLMYVYFYFGGKVAFGDLLIFVLCGFSALLLMLVICSWRVRHDVEIAR</sequence>
<dbReference type="Proteomes" id="UP000628086">
    <property type="component" value="Unassembled WGS sequence"/>
</dbReference>
<evidence type="ECO:0000313" key="3">
    <source>
        <dbReference type="Proteomes" id="UP000628086"/>
    </source>
</evidence>
<name>A0ABR6V7G1_9PSED</name>
<feature type="transmembrane region" description="Helical" evidence="1">
    <location>
        <begin position="369"/>
        <end position="392"/>
    </location>
</feature>
<dbReference type="RefSeq" id="WP_104882850.1">
    <property type="nucleotide sequence ID" value="NZ_JABWRR010000039.1"/>
</dbReference>
<keyword evidence="1" id="KW-1133">Transmembrane helix</keyword>
<dbReference type="EMBL" id="JABWRS010000007">
    <property type="protein sequence ID" value="MBC3476309.1"/>
    <property type="molecule type" value="Genomic_DNA"/>
</dbReference>
<evidence type="ECO:0000313" key="2">
    <source>
        <dbReference type="EMBL" id="MBC3476309.1"/>
    </source>
</evidence>
<accession>A0ABR6V7G1</accession>
<feature type="transmembrane region" description="Helical" evidence="1">
    <location>
        <begin position="83"/>
        <end position="103"/>
    </location>
</feature>
<comment type="caution">
    <text evidence="2">The sequence shown here is derived from an EMBL/GenBank/DDBJ whole genome shotgun (WGS) entry which is preliminary data.</text>
</comment>
<protein>
    <recommendedName>
        <fullName evidence="4">Polysaccharide biosynthesis protein</fullName>
    </recommendedName>
</protein>
<organism evidence="2 3">
    <name type="scientific">Pseudomonas taiwanensis</name>
    <dbReference type="NCBI Taxonomy" id="470150"/>
    <lineage>
        <taxon>Bacteria</taxon>
        <taxon>Pseudomonadati</taxon>
        <taxon>Pseudomonadota</taxon>
        <taxon>Gammaproteobacteria</taxon>
        <taxon>Pseudomonadales</taxon>
        <taxon>Pseudomonadaceae</taxon>
        <taxon>Pseudomonas</taxon>
    </lineage>
</organism>
<keyword evidence="1" id="KW-0472">Membrane</keyword>
<gene>
    <name evidence="2" type="ORF">HU747_11925</name>
</gene>
<feature type="transmembrane region" description="Helical" evidence="1">
    <location>
        <begin position="342"/>
        <end position="363"/>
    </location>
</feature>
<feature type="transmembrane region" description="Helical" evidence="1">
    <location>
        <begin position="310"/>
        <end position="330"/>
    </location>
</feature>
<feature type="transmembrane region" description="Helical" evidence="1">
    <location>
        <begin position="7"/>
        <end position="29"/>
    </location>
</feature>
<feature type="transmembrane region" description="Helical" evidence="1">
    <location>
        <begin position="275"/>
        <end position="298"/>
    </location>
</feature>
<proteinExistence type="predicted"/>
<evidence type="ECO:0000256" key="1">
    <source>
        <dbReference type="SAM" id="Phobius"/>
    </source>
</evidence>
<feature type="transmembrane region" description="Helical" evidence="1">
    <location>
        <begin position="170"/>
        <end position="192"/>
    </location>
</feature>
<feature type="transmembrane region" description="Helical" evidence="1">
    <location>
        <begin position="109"/>
        <end position="133"/>
    </location>
</feature>
<feature type="transmembrane region" description="Helical" evidence="1">
    <location>
        <begin position="145"/>
        <end position="164"/>
    </location>
</feature>
<feature type="transmembrane region" description="Helical" evidence="1">
    <location>
        <begin position="41"/>
        <end position="62"/>
    </location>
</feature>
<evidence type="ECO:0008006" key="4">
    <source>
        <dbReference type="Google" id="ProtNLM"/>
    </source>
</evidence>
<keyword evidence="1" id="KW-0812">Transmembrane</keyword>
<reference evidence="2 3" key="1">
    <citation type="journal article" date="2020" name="Microorganisms">
        <title>Reliable Identification of Environmental Pseudomonas Isolates Using the rpoD Gene.</title>
        <authorList>
            <consortium name="The Broad Institute Genome Sequencing Platform"/>
            <person name="Girard L."/>
            <person name="Lood C."/>
            <person name="Rokni-Zadeh H."/>
            <person name="van Noort V."/>
            <person name="Lavigne R."/>
            <person name="De Mot R."/>
        </authorList>
    </citation>
    <scope>NUCLEOTIDE SEQUENCE [LARGE SCALE GENOMIC DNA]</scope>
    <source>
        <strain evidence="2 3">RW7P2</strain>
    </source>
</reference>